<dbReference type="PANTHER" id="PTHR14097">
    <property type="entry name" value="OXIDOREDUCTASE HTATIP2"/>
    <property type="match status" value="1"/>
</dbReference>
<dbReference type="Pfam" id="PF13460">
    <property type="entry name" value="NAD_binding_10"/>
    <property type="match status" value="1"/>
</dbReference>
<feature type="domain" description="NAD(P)-binding" evidence="1">
    <location>
        <begin position="10"/>
        <end position="128"/>
    </location>
</feature>
<reference evidence="2 3" key="1">
    <citation type="submission" date="2024-01" db="EMBL/GenBank/DDBJ databases">
        <title>Seven novel Bacillus-like species.</title>
        <authorList>
            <person name="Liu G."/>
        </authorList>
    </citation>
    <scope>NUCLEOTIDE SEQUENCE [LARGE SCALE GENOMIC DNA]</scope>
    <source>
        <strain evidence="2 3">FJAT-51614</strain>
    </source>
</reference>
<accession>A0ABU8F1W5</accession>
<sequence length="252" mass="28925">MEKRTAIVVGATGLTGSFLVRQLCESEEYVAVSILTRKDITYKHPKLDVKIIDFDTLEEKDLEIADDLFCCLGTTMKKAKTKENFETVDFTYPLQIASLAKKRGIQHVLVISAAGSSVKSPFFYSRVKGRMEQELIDLNLPQLSIFRPSLLTGNRGEFRFGERLAEGVFQLLNPLLVGPFKRFRSIEGKQLAYAMYHFAVHRNKNKVNTYKALLILEAKPIIEKDEQPIPREELFNWEKRKDIFVDNEKTDD</sequence>
<evidence type="ECO:0000259" key="1">
    <source>
        <dbReference type="Pfam" id="PF13460"/>
    </source>
</evidence>
<evidence type="ECO:0000313" key="2">
    <source>
        <dbReference type="EMBL" id="MEI4768996.1"/>
    </source>
</evidence>
<dbReference type="SUPFAM" id="SSF51735">
    <property type="entry name" value="NAD(P)-binding Rossmann-fold domains"/>
    <property type="match status" value="1"/>
</dbReference>
<keyword evidence="3" id="KW-1185">Reference proteome</keyword>
<dbReference type="PANTHER" id="PTHR14097:SF7">
    <property type="entry name" value="OXIDOREDUCTASE HTATIP2"/>
    <property type="match status" value="1"/>
</dbReference>
<dbReference type="RefSeq" id="WP_336496546.1">
    <property type="nucleotide sequence ID" value="NZ_JBAWSY010000002.1"/>
</dbReference>
<gene>
    <name evidence="2" type="ORF">WAX74_04895</name>
</gene>
<organism evidence="2 3">
    <name type="scientific">Psychrobacillus mangrovi</name>
    <dbReference type="NCBI Taxonomy" id="3117745"/>
    <lineage>
        <taxon>Bacteria</taxon>
        <taxon>Bacillati</taxon>
        <taxon>Bacillota</taxon>
        <taxon>Bacilli</taxon>
        <taxon>Bacillales</taxon>
        <taxon>Bacillaceae</taxon>
        <taxon>Psychrobacillus</taxon>
    </lineage>
</organism>
<dbReference type="Gene3D" id="3.40.50.720">
    <property type="entry name" value="NAD(P)-binding Rossmann-like Domain"/>
    <property type="match status" value="1"/>
</dbReference>
<comment type="caution">
    <text evidence="2">The sequence shown here is derived from an EMBL/GenBank/DDBJ whole genome shotgun (WGS) entry which is preliminary data.</text>
</comment>
<dbReference type="InterPro" id="IPR036291">
    <property type="entry name" value="NAD(P)-bd_dom_sf"/>
</dbReference>
<name>A0ABU8F1W5_9BACI</name>
<proteinExistence type="predicted"/>
<dbReference type="EMBL" id="JBAWSY010000002">
    <property type="protein sequence ID" value="MEI4768996.1"/>
    <property type="molecule type" value="Genomic_DNA"/>
</dbReference>
<dbReference type="Proteomes" id="UP001364890">
    <property type="component" value="Unassembled WGS sequence"/>
</dbReference>
<dbReference type="InterPro" id="IPR016040">
    <property type="entry name" value="NAD(P)-bd_dom"/>
</dbReference>
<protein>
    <submittedName>
        <fullName evidence="2">NAD(P)H-binding protein</fullName>
    </submittedName>
</protein>
<evidence type="ECO:0000313" key="3">
    <source>
        <dbReference type="Proteomes" id="UP001364890"/>
    </source>
</evidence>